<evidence type="ECO:0000313" key="2">
    <source>
        <dbReference type="Proteomes" id="UP001058974"/>
    </source>
</evidence>
<organism evidence="1 2">
    <name type="scientific">Pisum sativum</name>
    <name type="common">Garden pea</name>
    <name type="synonym">Lathyrus oleraceus</name>
    <dbReference type="NCBI Taxonomy" id="3888"/>
    <lineage>
        <taxon>Eukaryota</taxon>
        <taxon>Viridiplantae</taxon>
        <taxon>Streptophyta</taxon>
        <taxon>Embryophyta</taxon>
        <taxon>Tracheophyta</taxon>
        <taxon>Spermatophyta</taxon>
        <taxon>Magnoliopsida</taxon>
        <taxon>eudicotyledons</taxon>
        <taxon>Gunneridae</taxon>
        <taxon>Pentapetalae</taxon>
        <taxon>rosids</taxon>
        <taxon>fabids</taxon>
        <taxon>Fabales</taxon>
        <taxon>Fabaceae</taxon>
        <taxon>Papilionoideae</taxon>
        <taxon>50 kb inversion clade</taxon>
        <taxon>NPAAA clade</taxon>
        <taxon>Hologalegina</taxon>
        <taxon>IRL clade</taxon>
        <taxon>Fabeae</taxon>
        <taxon>Lathyrus</taxon>
    </lineage>
</organism>
<sequence>MSASLLGFATTNQENISGEDDLKTRSTKKVKGKDHSMQSFMQSVIRMHHGEVDLVDEGNTSKSLKIEEKKSGEYEYPECILSEIEERRLTEPWKWGVLVKMLRRRIRVLSFIRNRIGKTIKVDINTLAQKRGKHYTKDCMEKRQGMIDGEKHGIKERIKEGKRGKGKNNLEKLMEENGVNDLIKGLNLERAQTVGNSSGNEVYAEPYTWKGTLLDQLGPKNIRAQGSMEEEREEVEEIILEVID</sequence>
<protein>
    <submittedName>
        <fullName evidence="1">Uncharacterized protein</fullName>
    </submittedName>
</protein>
<comment type="caution">
    <text evidence="1">The sequence shown here is derived from an EMBL/GenBank/DDBJ whole genome shotgun (WGS) entry which is preliminary data.</text>
</comment>
<proteinExistence type="predicted"/>
<dbReference type="EMBL" id="JAMSHJ010000002">
    <property type="protein sequence ID" value="KAI5434707.1"/>
    <property type="molecule type" value="Genomic_DNA"/>
</dbReference>
<keyword evidence="2" id="KW-1185">Reference proteome</keyword>
<dbReference type="Gramene" id="Psat02G0150700-T1">
    <property type="protein sequence ID" value="KAI5434707.1"/>
    <property type="gene ID" value="KIW84_021507"/>
</dbReference>
<name>A0A9D5B430_PEA</name>
<accession>A0A9D5B430</accession>
<dbReference type="AlphaFoldDB" id="A0A9D5B430"/>
<dbReference type="Proteomes" id="UP001058974">
    <property type="component" value="Chromosome 2"/>
</dbReference>
<evidence type="ECO:0000313" key="1">
    <source>
        <dbReference type="EMBL" id="KAI5434707.1"/>
    </source>
</evidence>
<reference evidence="1 2" key="1">
    <citation type="journal article" date="2022" name="Nat. Genet.">
        <title>Improved pea reference genome and pan-genome highlight genomic features and evolutionary characteristics.</title>
        <authorList>
            <person name="Yang T."/>
            <person name="Liu R."/>
            <person name="Luo Y."/>
            <person name="Hu S."/>
            <person name="Wang D."/>
            <person name="Wang C."/>
            <person name="Pandey M.K."/>
            <person name="Ge S."/>
            <person name="Xu Q."/>
            <person name="Li N."/>
            <person name="Li G."/>
            <person name="Huang Y."/>
            <person name="Saxena R.K."/>
            <person name="Ji Y."/>
            <person name="Li M."/>
            <person name="Yan X."/>
            <person name="He Y."/>
            <person name="Liu Y."/>
            <person name="Wang X."/>
            <person name="Xiang C."/>
            <person name="Varshney R.K."/>
            <person name="Ding H."/>
            <person name="Gao S."/>
            <person name="Zong X."/>
        </authorList>
    </citation>
    <scope>NUCLEOTIDE SEQUENCE [LARGE SCALE GENOMIC DNA]</scope>
    <source>
        <strain evidence="1 2">cv. Zhongwan 6</strain>
    </source>
</reference>
<gene>
    <name evidence="1" type="ORF">KIW84_021507</name>
</gene>